<dbReference type="AlphaFoldDB" id="A0AAF1C068"/>
<evidence type="ECO:0000256" key="9">
    <source>
        <dbReference type="ARBA" id="ARBA00023136"/>
    </source>
</evidence>
<feature type="transmembrane region" description="Helical" evidence="12">
    <location>
        <begin position="94"/>
        <end position="115"/>
    </location>
</feature>
<feature type="transmembrane region" description="Helical" evidence="12">
    <location>
        <begin position="59"/>
        <end position="82"/>
    </location>
</feature>
<geneLocation type="mitochondrion" evidence="13"/>
<dbReference type="CDD" id="cd00310">
    <property type="entry name" value="ATP-synt_Fo_a_6"/>
    <property type="match status" value="1"/>
</dbReference>
<dbReference type="Pfam" id="PF00119">
    <property type="entry name" value="ATP-synt_A"/>
    <property type="match status" value="1"/>
</dbReference>
<comment type="subcellular location">
    <subcellularLocation>
        <location evidence="1">Membrane</location>
        <topology evidence="1">Multi-pass membrane protein</topology>
    </subcellularLocation>
    <subcellularLocation>
        <location evidence="11">Mitochondrion inner membrane</location>
        <topology evidence="11">Multi-pass membrane protein</topology>
    </subcellularLocation>
</comment>
<keyword evidence="10" id="KW-0066">ATP synthesis</keyword>
<dbReference type="EMBL" id="OR727345">
    <property type="protein sequence ID" value="WPC85264.1"/>
    <property type="molecule type" value="Genomic_DNA"/>
</dbReference>
<dbReference type="InterPro" id="IPR035908">
    <property type="entry name" value="F0_ATP_A_sf"/>
</dbReference>
<evidence type="ECO:0000256" key="2">
    <source>
        <dbReference type="ARBA" id="ARBA00006810"/>
    </source>
</evidence>
<keyword evidence="8" id="KW-0406">Ion transport</keyword>
<feature type="transmembrane region" description="Helical" evidence="12">
    <location>
        <begin position="20"/>
        <end position="38"/>
    </location>
</feature>
<keyword evidence="4" id="KW-0138">CF(0)</keyword>
<dbReference type="GeneID" id="86148430"/>
<evidence type="ECO:0000256" key="7">
    <source>
        <dbReference type="ARBA" id="ARBA00022989"/>
    </source>
</evidence>
<evidence type="ECO:0000256" key="5">
    <source>
        <dbReference type="ARBA" id="ARBA00022692"/>
    </source>
</evidence>
<feature type="transmembrane region" description="Helical" evidence="12">
    <location>
        <begin position="122"/>
        <end position="141"/>
    </location>
</feature>
<dbReference type="InterPro" id="IPR023011">
    <property type="entry name" value="ATP_synth_F0_asu_AS"/>
</dbReference>
<dbReference type="PRINTS" id="PR00123">
    <property type="entry name" value="ATPASEA"/>
</dbReference>
<feature type="transmembrane region" description="Helical" evidence="12">
    <location>
        <begin position="153"/>
        <end position="173"/>
    </location>
</feature>
<dbReference type="GO" id="GO:0046933">
    <property type="term" value="F:proton-transporting ATP synthase activity, rotational mechanism"/>
    <property type="evidence" value="ECO:0007669"/>
    <property type="project" value="TreeGrafter"/>
</dbReference>
<dbReference type="SUPFAM" id="SSF81336">
    <property type="entry name" value="F1F0 ATP synthase subunit A"/>
    <property type="match status" value="1"/>
</dbReference>
<evidence type="ECO:0000313" key="13">
    <source>
        <dbReference type="EMBL" id="WPC85264.1"/>
    </source>
</evidence>
<gene>
    <name evidence="13" type="primary">ATP6</name>
</gene>
<dbReference type="InterPro" id="IPR000568">
    <property type="entry name" value="ATP_synth_F0_asu"/>
</dbReference>
<dbReference type="PANTHER" id="PTHR11410">
    <property type="entry name" value="ATP SYNTHASE SUBUNIT A"/>
    <property type="match status" value="1"/>
</dbReference>
<accession>A0AAF1C068</accession>
<dbReference type="GO" id="GO:0005743">
    <property type="term" value="C:mitochondrial inner membrane"/>
    <property type="evidence" value="ECO:0007669"/>
    <property type="project" value="UniProtKB-SubCell"/>
</dbReference>
<evidence type="ECO:0000256" key="1">
    <source>
        <dbReference type="ARBA" id="ARBA00004141"/>
    </source>
</evidence>
<evidence type="ECO:0000256" key="6">
    <source>
        <dbReference type="ARBA" id="ARBA00022781"/>
    </source>
</evidence>
<dbReference type="NCBIfam" id="TIGR01131">
    <property type="entry name" value="ATP_synt_6_or_A"/>
    <property type="match status" value="1"/>
</dbReference>
<evidence type="ECO:0000256" key="11">
    <source>
        <dbReference type="RuleBase" id="RU004450"/>
    </source>
</evidence>
<dbReference type="PANTHER" id="PTHR11410:SF0">
    <property type="entry name" value="ATP SYNTHASE SUBUNIT A"/>
    <property type="match status" value="1"/>
</dbReference>
<dbReference type="RefSeq" id="YP_010996522.1">
    <property type="nucleotide sequence ID" value="NC_084449.1"/>
</dbReference>
<keyword evidence="6" id="KW-0375">Hydrogen ion transport</keyword>
<keyword evidence="3" id="KW-0813">Transport</keyword>
<evidence type="ECO:0000256" key="3">
    <source>
        <dbReference type="ARBA" id="ARBA00022448"/>
    </source>
</evidence>
<dbReference type="PROSITE" id="PS00449">
    <property type="entry name" value="ATPASE_A"/>
    <property type="match status" value="1"/>
</dbReference>
<protein>
    <recommendedName>
        <fullName evidence="11">ATP synthase subunit a</fullName>
    </recommendedName>
</protein>
<keyword evidence="9 12" id="KW-0472">Membrane</keyword>
<dbReference type="InterPro" id="IPR045083">
    <property type="entry name" value="ATP_synth_F0_asu_bact/mt"/>
</dbReference>
<dbReference type="Gene3D" id="1.20.120.220">
    <property type="entry name" value="ATP synthase, F0 complex, subunit A"/>
    <property type="match status" value="1"/>
</dbReference>
<feature type="transmembrane region" description="Helical" evidence="12">
    <location>
        <begin position="185"/>
        <end position="208"/>
    </location>
</feature>
<evidence type="ECO:0000256" key="8">
    <source>
        <dbReference type="ARBA" id="ARBA00023065"/>
    </source>
</evidence>
<organism evidence="13">
    <name type="scientific">Sophonia fuscomarginata</name>
    <dbReference type="NCBI Taxonomy" id="3092774"/>
    <lineage>
        <taxon>Eukaryota</taxon>
        <taxon>Metazoa</taxon>
        <taxon>Ecdysozoa</taxon>
        <taxon>Arthropoda</taxon>
        <taxon>Hexapoda</taxon>
        <taxon>Insecta</taxon>
        <taxon>Pterygota</taxon>
        <taxon>Neoptera</taxon>
        <taxon>Paraneoptera</taxon>
        <taxon>Hemiptera</taxon>
        <taxon>Auchenorrhyncha</taxon>
        <taxon>Membracoidea</taxon>
        <taxon>Cicadellidae</taxon>
        <taxon>Evacanthinae</taxon>
        <taxon>Nirvanini</taxon>
        <taxon>Sophonia</taxon>
    </lineage>
</organism>
<evidence type="ECO:0000256" key="10">
    <source>
        <dbReference type="ARBA" id="ARBA00023310"/>
    </source>
</evidence>
<evidence type="ECO:0000256" key="12">
    <source>
        <dbReference type="SAM" id="Phobius"/>
    </source>
</evidence>
<reference evidence="13" key="1">
    <citation type="submission" date="2023-10" db="EMBL/GenBank/DDBJ databases">
        <authorList>
            <person name="Wang W."/>
            <person name="Jiang S."/>
            <person name="Liu Y."/>
            <person name="Li Y."/>
        </authorList>
    </citation>
    <scope>NUCLEOTIDE SEQUENCE</scope>
</reference>
<dbReference type="GO" id="GO:0045259">
    <property type="term" value="C:proton-transporting ATP synthase complex"/>
    <property type="evidence" value="ECO:0007669"/>
    <property type="project" value="UniProtKB-KW"/>
</dbReference>
<dbReference type="CTD" id="4508"/>
<keyword evidence="13" id="KW-0496">Mitochondrion</keyword>
<sequence>MMTNLFSVFDPCTGLFSLNWFSTMIGIYMIPYSFWFLLNKNILIMYNMMMMLNKEMNNLMNYKGTTMFMLSIFILIFFNNILGLMPYVFTSSSHLVFCLSIALPMWLSFMIYGWLNKTNKMFEHLVPIGTPAILMPFMVVIESISNIIRPGSLAVRLTANMIAGHLLMSLLGNNVCNSSMLLMSSLFMLIILMMFETAVSIIQSYVFMTLTTLYSSEV</sequence>
<evidence type="ECO:0000256" key="4">
    <source>
        <dbReference type="ARBA" id="ARBA00022547"/>
    </source>
</evidence>
<keyword evidence="5 12" id="KW-0812">Transmembrane</keyword>
<name>A0AAF1C068_9HEMI</name>
<comment type="similarity">
    <text evidence="2">Belongs to the ATPase A chain family.</text>
</comment>
<keyword evidence="7 12" id="KW-1133">Transmembrane helix</keyword>
<proteinExistence type="inferred from homology"/>